<sequence>MKTGCQSQASYQNLSGQEEYHILDTKEETNQRLPCSIQVLEVVTENGGPFMVTIEETVQNLKERHWQAAPAATAPHNTLPFFKPANLLRFDRKNIAMFLWLYQNSMYGADKAMKDTA</sequence>
<evidence type="ECO:0000313" key="1">
    <source>
        <dbReference type="EMBL" id="KAJ9088039.1"/>
    </source>
</evidence>
<organism evidence="1 2">
    <name type="scientific">Entomophthora muscae</name>
    <dbReference type="NCBI Taxonomy" id="34485"/>
    <lineage>
        <taxon>Eukaryota</taxon>
        <taxon>Fungi</taxon>
        <taxon>Fungi incertae sedis</taxon>
        <taxon>Zoopagomycota</taxon>
        <taxon>Entomophthoromycotina</taxon>
        <taxon>Entomophthoromycetes</taxon>
        <taxon>Entomophthorales</taxon>
        <taxon>Entomophthoraceae</taxon>
        <taxon>Entomophthora</taxon>
    </lineage>
</organism>
<keyword evidence="2" id="KW-1185">Reference proteome</keyword>
<reference evidence="1" key="1">
    <citation type="submission" date="2022-04" db="EMBL/GenBank/DDBJ databases">
        <title>Genome of the entomopathogenic fungus Entomophthora muscae.</title>
        <authorList>
            <person name="Elya C."/>
            <person name="Lovett B.R."/>
            <person name="Lee E."/>
            <person name="Macias A.M."/>
            <person name="Hajek A.E."/>
            <person name="De Bivort B.L."/>
            <person name="Kasson M.T."/>
            <person name="De Fine Licht H.H."/>
            <person name="Stajich J.E."/>
        </authorList>
    </citation>
    <scope>NUCLEOTIDE SEQUENCE</scope>
    <source>
        <strain evidence="1">Berkeley</strain>
    </source>
</reference>
<comment type="caution">
    <text evidence="1">The sequence shown here is derived from an EMBL/GenBank/DDBJ whole genome shotgun (WGS) entry which is preliminary data.</text>
</comment>
<evidence type="ECO:0000313" key="2">
    <source>
        <dbReference type="Proteomes" id="UP001165960"/>
    </source>
</evidence>
<protein>
    <submittedName>
        <fullName evidence="1">Uncharacterized protein</fullName>
    </submittedName>
</protein>
<dbReference type="EMBL" id="QTSX02000162">
    <property type="protein sequence ID" value="KAJ9088039.1"/>
    <property type="molecule type" value="Genomic_DNA"/>
</dbReference>
<name>A0ACC2UMA0_9FUNG</name>
<dbReference type="Proteomes" id="UP001165960">
    <property type="component" value="Unassembled WGS sequence"/>
</dbReference>
<proteinExistence type="predicted"/>
<accession>A0ACC2UMA0</accession>
<gene>
    <name evidence="1" type="ORF">DSO57_1027048</name>
</gene>